<evidence type="ECO:0000256" key="1">
    <source>
        <dbReference type="SAM" id="MobiDB-lite"/>
    </source>
</evidence>
<evidence type="ECO:0000256" key="2">
    <source>
        <dbReference type="SAM" id="Phobius"/>
    </source>
</evidence>
<dbReference type="Pfam" id="PF12277">
    <property type="entry name" value="DUF3618"/>
    <property type="match status" value="1"/>
</dbReference>
<organism evidence="3 4">
    <name type="scientific">Microterricola gilva</name>
    <dbReference type="NCBI Taxonomy" id="393267"/>
    <lineage>
        <taxon>Bacteria</taxon>
        <taxon>Bacillati</taxon>
        <taxon>Actinomycetota</taxon>
        <taxon>Actinomycetes</taxon>
        <taxon>Micrococcales</taxon>
        <taxon>Microbacteriaceae</taxon>
        <taxon>Microterricola</taxon>
    </lineage>
</organism>
<dbReference type="AlphaFoldDB" id="A0A4V2GB59"/>
<comment type="caution">
    <text evidence="3">The sequence shown here is derived from an EMBL/GenBank/DDBJ whole genome shotgun (WGS) entry which is preliminary data.</text>
</comment>
<dbReference type="InterPro" id="IPR022062">
    <property type="entry name" value="DUF3618"/>
</dbReference>
<dbReference type="OrthoDB" id="5126074at2"/>
<proteinExistence type="predicted"/>
<evidence type="ECO:0000313" key="3">
    <source>
        <dbReference type="EMBL" id="RZU66906.1"/>
    </source>
</evidence>
<keyword evidence="4" id="KW-1185">Reference proteome</keyword>
<reference evidence="3 4" key="1">
    <citation type="submission" date="2019-02" db="EMBL/GenBank/DDBJ databases">
        <title>Sequencing the genomes of 1000 actinobacteria strains.</title>
        <authorList>
            <person name="Klenk H.-P."/>
        </authorList>
    </citation>
    <scope>NUCLEOTIDE SEQUENCE [LARGE SCALE GENOMIC DNA]</scope>
    <source>
        <strain evidence="3 4">DSM 18319</strain>
    </source>
</reference>
<dbReference type="EMBL" id="SHLC01000001">
    <property type="protein sequence ID" value="RZU66906.1"/>
    <property type="molecule type" value="Genomic_DNA"/>
</dbReference>
<feature type="compositionally biased region" description="Low complexity" evidence="1">
    <location>
        <begin position="1"/>
        <end position="24"/>
    </location>
</feature>
<protein>
    <submittedName>
        <fullName evidence="3">Uncharacterized protein DUF3618</fullName>
    </submittedName>
</protein>
<dbReference type="Proteomes" id="UP000291483">
    <property type="component" value="Unassembled WGS sequence"/>
</dbReference>
<keyword evidence="2" id="KW-0472">Membrane</keyword>
<sequence>MTATPESSATASSTAAAQQQAPRRSRAELQADAARARAELAATLDAIEDKLNVPKQIGLAADRTGARVRRMAAENPLALGAVALAAATAVGLGVWAIIRAVRN</sequence>
<evidence type="ECO:0000313" key="4">
    <source>
        <dbReference type="Proteomes" id="UP000291483"/>
    </source>
</evidence>
<accession>A0A4V2GB59</accession>
<keyword evidence="2" id="KW-0812">Transmembrane</keyword>
<keyword evidence="2" id="KW-1133">Transmembrane helix</keyword>
<dbReference type="RefSeq" id="WP_130507034.1">
    <property type="nucleotide sequence ID" value="NZ_SHLC01000001.1"/>
</dbReference>
<feature type="region of interest" description="Disordered" evidence="1">
    <location>
        <begin position="1"/>
        <end position="32"/>
    </location>
</feature>
<name>A0A4V2GB59_9MICO</name>
<feature type="transmembrane region" description="Helical" evidence="2">
    <location>
        <begin position="77"/>
        <end position="98"/>
    </location>
</feature>
<gene>
    <name evidence="3" type="ORF">EV379_3276</name>
</gene>